<dbReference type="SUPFAM" id="SSF57850">
    <property type="entry name" value="RING/U-box"/>
    <property type="match status" value="1"/>
</dbReference>
<dbReference type="Proteomes" id="UP001566132">
    <property type="component" value="Unassembled WGS sequence"/>
</dbReference>
<feature type="region of interest" description="Disordered" evidence="1">
    <location>
        <begin position="1"/>
        <end position="21"/>
    </location>
</feature>
<dbReference type="AlphaFoldDB" id="A0ABD1F7A3"/>
<dbReference type="Gene3D" id="3.30.40.10">
    <property type="entry name" value="Zinc/RING finger domain, C3HC4 (zinc finger)"/>
    <property type="match status" value="1"/>
</dbReference>
<dbReference type="PANTHER" id="PTHR12618:SF20">
    <property type="entry name" value="PHD AND RING FINGER DOMAIN-CONTAINING PROTEIN 1"/>
    <property type="match status" value="1"/>
</dbReference>
<evidence type="ECO:0000313" key="2">
    <source>
        <dbReference type="EMBL" id="KAL1513467.1"/>
    </source>
</evidence>
<reference evidence="2 3" key="1">
    <citation type="submission" date="2024-05" db="EMBL/GenBank/DDBJ databases">
        <title>Genetic variation in Jamaican populations of the coffee berry borer (Hypothenemus hampei).</title>
        <authorList>
            <person name="Errbii M."/>
            <person name="Myrie A."/>
        </authorList>
    </citation>
    <scope>NUCLEOTIDE SEQUENCE [LARGE SCALE GENOMIC DNA]</scope>
    <source>
        <strain evidence="2">JA-Hopewell-2020-01-JO</strain>
        <tissue evidence="2">Whole body</tissue>
    </source>
</reference>
<dbReference type="InterPro" id="IPR047157">
    <property type="entry name" value="PHRF1/Atg35"/>
</dbReference>
<evidence type="ECO:0000313" key="3">
    <source>
        <dbReference type="Proteomes" id="UP001566132"/>
    </source>
</evidence>
<accession>A0ABD1F7A3</accession>
<keyword evidence="3" id="KW-1185">Reference proteome</keyword>
<gene>
    <name evidence="2" type="ORF">ABEB36_002874</name>
</gene>
<comment type="caution">
    <text evidence="2">The sequence shown here is derived from an EMBL/GenBank/DDBJ whole genome shotgun (WGS) entry which is preliminary data.</text>
</comment>
<dbReference type="PANTHER" id="PTHR12618">
    <property type="entry name" value="PHD AND RING FINGER DOMAIN-CONTAINING PROTEIN 1"/>
    <property type="match status" value="1"/>
</dbReference>
<evidence type="ECO:0008006" key="4">
    <source>
        <dbReference type="Google" id="ProtNLM"/>
    </source>
</evidence>
<protein>
    <recommendedName>
        <fullName evidence="4">RING-type domain-containing protein</fullName>
    </recommendedName>
</protein>
<proteinExistence type="predicted"/>
<dbReference type="InterPro" id="IPR013083">
    <property type="entry name" value="Znf_RING/FYVE/PHD"/>
</dbReference>
<name>A0ABD1F7A3_HYPHA</name>
<organism evidence="2 3">
    <name type="scientific">Hypothenemus hampei</name>
    <name type="common">Coffee berry borer</name>
    <dbReference type="NCBI Taxonomy" id="57062"/>
    <lineage>
        <taxon>Eukaryota</taxon>
        <taxon>Metazoa</taxon>
        <taxon>Ecdysozoa</taxon>
        <taxon>Arthropoda</taxon>
        <taxon>Hexapoda</taxon>
        <taxon>Insecta</taxon>
        <taxon>Pterygota</taxon>
        <taxon>Neoptera</taxon>
        <taxon>Endopterygota</taxon>
        <taxon>Coleoptera</taxon>
        <taxon>Polyphaga</taxon>
        <taxon>Cucujiformia</taxon>
        <taxon>Curculionidae</taxon>
        <taxon>Scolytinae</taxon>
        <taxon>Hypothenemus</taxon>
    </lineage>
</organism>
<dbReference type="EMBL" id="JBDJPC010000002">
    <property type="protein sequence ID" value="KAL1513467.1"/>
    <property type="molecule type" value="Genomic_DNA"/>
</dbReference>
<evidence type="ECO:0000256" key="1">
    <source>
        <dbReference type="SAM" id="MobiDB-lite"/>
    </source>
</evidence>
<sequence>MYKGDDRSNERKRKARNTSTSSISLCSEFDSSEIKDSVEKVVKREHCRNMFKQNNHLNSCDYHTFCLDCLETWSKNKSICPVDRKEFKSILVLDVKGKIIKQIAIKAPQSDNSSNPSDTSMCMNCGLVNNTDSLSICAGCQITNHILQQLPLVSNW</sequence>